<dbReference type="PANTHER" id="PTHR34139:SF1">
    <property type="entry name" value="RNASE MJ1380-RELATED"/>
    <property type="match status" value="1"/>
</dbReference>
<dbReference type="GO" id="GO:0004540">
    <property type="term" value="F:RNA nuclease activity"/>
    <property type="evidence" value="ECO:0007669"/>
    <property type="project" value="InterPro"/>
</dbReference>
<evidence type="ECO:0000313" key="6">
    <source>
        <dbReference type="EMBL" id="PHX54212.1"/>
    </source>
</evidence>
<protein>
    <submittedName>
        <fullName evidence="6">DUF86 domain-containing protein</fullName>
    </submittedName>
</protein>
<reference evidence="6" key="1">
    <citation type="submission" date="2017-10" db="EMBL/GenBank/DDBJ databases">
        <title>Draft genome sequence of the planktic cyanobacteria Tychonema bourrellyi isolated from alpine lentic freshwater.</title>
        <authorList>
            <person name="Tett A."/>
            <person name="Armanini F."/>
            <person name="Asnicar F."/>
            <person name="Boscaini A."/>
            <person name="Pasolli E."/>
            <person name="Zolfo M."/>
            <person name="Donati C."/>
            <person name="Salmaso N."/>
            <person name="Segata N."/>
        </authorList>
    </citation>
    <scope>NUCLEOTIDE SEQUENCE</scope>
    <source>
        <strain evidence="6">FEM_GT703</strain>
    </source>
</reference>
<dbReference type="Pfam" id="PF01934">
    <property type="entry name" value="HepT-like"/>
    <property type="match status" value="1"/>
</dbReference>
<dbReference type="Proteomes" id="UP000226442">
    <property type="component" value="Unassembled WGS sequence"/>
</dbReference>
<sequence>MSANRDMASLLDIVQAGEMIQRYLTGIDSEELAASDEKQAAIIYRIIVIGEATKRISSEFRAEHPEIPWKDMAGMRDWVSHAYDRVNLDIVWDVAQNKIPQLLVQIKPLIAND</sequence>
<dbReference type="PANTHER" id="PTHR34139">
    <property type="entry name" value="UPF0331 PROTEIN MJ0127"/>
    <property type="match status" value="1"/>
</dbReference>
<dbReference type="GO" id="GO:0000166">
    <property type="term" value="F:nucleotide binding"/>
    <property type="evidence" value="ECO:0007669"/>
    <property type="project" value="UniProtKB-KW"/>
</dbReference>
<name>A0A2G4EXD7_9CYAN</name>
<keyword evidence="4" id="KW-0547">Nucleotide-binding</keyword>
<dbReference type="EMBL" id="NXIB02000114">
    <property type="protein sequence ID" value="PHX54212.1"/>
    <property type="molecule type" value="Genomic_DNA"/>
</dbReference>
<dbReference type="GO" id="GO:0110001">
    <property type="term" value="C:toxin-antitoxin complex"/>
    <property type="evidence" value="ECO:0007669"/>
    <property type="project" value="InterPro"/>
</dbReference>
<proteinExistence type="predicted"/>
<dbReference type="OrthoDB" id="9810538at2"/>
<comment type="caution">
    <text evidence="6">The sequence shown here is derived from an EMBL/GenBank/DDBJ whole genome shotgun (WGS) entry which is preliminary data.</text>
</comment>
<gene>
    <name evidence="6" type="ORF">CP500_017240</name>
</gene>
<keyword evidence="7" id="KW-1185">Reference proteome</keyword>
<organism evidence="6 7">
    <name type="scientific">Tychonema bourrellyi FEM_GT703</name>
    <dbReference type="NCBI Taxonomy" id="2040638"/>
    <lineage>
        <taxon>Bacteria</taxon>
        <taxon>Bacillati</taxon>
        <taxon>Cyanobacteriota</taxon>
        <taxon>Cyanophyceae</taxon>
        <taxon>Oscillatoriophycideae</taxon>
        <taxon>Oscillatoriales</taxon>
        <taxon>Microcoleaceae</taxon>
        <taxon>Tychonema</taxon>
    </lineage>
</organism>
<keyword evidence="2" id="KW-1277">Toxin-antitoxin system</keyword>
<evidence type="ECO:0000256" key="2">
    <source>
        <dbReference type="ARBA" id="ARBA00022649"/>
    </source>
</evidence>
<keyword evidence="5" id="KW-0378">Hydrolase</keyword>
<evidence type="ECO:0000256" key="1">
    <source>
        <dbReference type="ARBA" id="ARBA00022553"/>
    </source>
</evidence>
<accession>A0A2G4EXD7</accession>
<keyword evidence="1" id="KW-0597">Phosphoprotein</keyword>
<dbReference type="GO" id="GO:0016787">
    <property type="term" value="F:hydrolase activity"/>
    <property type="evidence" value="ECO:0007669"/>
    <property type="project" value="UniProtKB-KW"/>
</dbReference>
<evidence type="ECO:0000256" key="4">
    <source>
        <dbReference type="ARBA" id="ARBA00022741"/>
    </source>
</evidence>
<dbReference type="InterPro" id="IPR008201">
    <property type="entry name" value="HepT-like"/>
</dbReference>
<dbReference type="AlphaFoldDB" id="A0A2G4EXD7"/>
<dbReference type="RefSeq" id="WP_096829802.1">
    <property type="nucleotide sequence ID" value="NZ_NXIB02000114.1"/>
</dbReference>
<dbReference type="InterPro" id="IPR051813">
    <property type="entry name" value="HepT_RNase_toxin"/>
</dbReference>
<evidence type="ECO:0000313" key="7">
    <source>
        <dbReference type="Proteomes" id="UP000226442"/>
    </source>
</evidence>
<keyword evidence="3" id="KW-0540">Nuclease</keyword>
<evidence type="ECO:0000256" key="5">
    <source>
        <dbReference type="ARBA" id="ARBA00022801"/>
    </source>
</evidence>
<evidence type="ECO:0000256" key="3">
    <source>
        <dbReference type="ARBA" id="ARBA00022722"/>
    </source>
</evidence>